<keyword evidence="9 10" id="KW-0472">Membrane</keyword>
<proteinExistence type="inferred from homology"/>
<sequence length="388" mass="42632">MSVDLSPRDGGSSPFKGRKNAHGQYNFQPSPPHTMSPLQPAVSSEHNWSRRRKHIPFLISILIIANIAVFIVTMYYNNCPVQSAEQQLQKKSCILPWLHRFSFQPWHENPLLGPSAATLRDKMGGLQRSLVISQQQPHHHQAWRLVTCIWLHAGLFHLLAHILALLLVGIRMEMEFGALRIGVIYLLSGIGGSLLSALFLEEDQVSVGASGALFGLLGATLAELLTNWSRHDNSSKCASLVRLLLLLFINLALGLMPFVDNFAHIGGFLAGFLLGFAVLMRVQKGYKKKKKNNDKAGSDHHHHQLLPYLGGGGGGGGGGTVVDHADIVAMIINRKYKVYQIVCMVASVILLVGLYAAACATLFTGINTSKNCSWCHYLNCVPTSKWQC</sequence>
<evidence type="ECO:0000256" key="1">
    <source>
        <dbReference type="ARBA" id="ARBA00000156"/>
    </source>
</evidence>
<feature type="transmembrane region" description="Helical" evidence="10">
    <location>
        <begin position="55"/>
        <end position="76"/>
    </location>
</feature>
<evidence type="ECO:0000256" key="7">
    <source>
        <dbReference type="ARBA" id="ARBA00022825"/>
    </source>
</evidence>
<dbReference type="PANTHER" id="PTHR22936:SF69">
    <property type="entry name" value="RHOMBOID-LIKE PROTEIN"/>
    <property type="match status" value="1"/>
</dbReference>
<evidence type="ECO:0000256" key="10">
    <source>
        <dbReference type="RuleBase" id="RU362115"/>
    </source>
</evidence>
<comment type="subcellular location">
    <subcellularLocation>
        <location evidence="2 10">Membrane</location>
        <topology evidence="2 10">Multi-pass membrane protein</topology>
    </subcellularLocation>
</comment>
<feature type="domain" description="Peptidase S54 rhomboid" evidence="12">
    <location>
        <begin position="140"/>
        <end position="280"/>
    </location>
</feature>
<feature type="transmembrane region" description="Helical" evidence="10">
    <location>
        <begin position="182"/>
        <end position="200"/>
    </location>
</feature>
<gene>
    <name evidence="13" type="ORF">CSSPJE1EN2_LOCUS22193</name>
</gene>
<evidence type="ECO:0000256" key="8">
    <source>
        <dbReference type="ARBA" id="ARBA00022989"/>
    </source>
</evidence>
<dbReference type="EC" id="3.4.21.105" evidence="10"/>
<evidence type="ECO:0000256" key="6">
    <source>
        <dbReference type="ARBA" id="ARBA00022801"/>
    </source>
</evidence>
<dbReference type="SUPFAM" id="SSF144091">
    <property type="entry name" value="Rhomboid-like"/>
    <property type="match status" value="1"/>
</dbReference>
<comment type="similarity">
    <text evidence="3 10">Belongs to the peptidase S54 family.</text>
</comment>
<feature type="transmembrane region" description="Helical" evidence="10">
    <location>
        <begin position="338"/>
        <end position="363"/>
    </location>
</feature>
<evidence type="ECO:0000256" key="4">
    <source>
        <dbReference type="ARBA" id="ARBA00022670"/>
    </source>
</evidence>
<dbReference type="InterPro" id="IPR002610">
    <property type="entry name" value="Peptidase_S54_rhomboid-like"/>
</dbReference>
<dbReference type="EMBL" id="OZ023709">
    <property type="protein sequence ID" value="CAK9880794.1"/>
    <property type="molecule type" value="Genomic_DNA"/>
</dbReference>
<comment type="function">
    <text evidence="10">Serine protease involved in intramembrane proteolysis.</text>
</comment>
<feature type="transmembrane region" description="Helical" evidence="10">
    <location>
        <begin position="237"/>
        <end position="256"/>
    </location>
</feature>
<evidence type="ECO:0000259" key="12">
    <source>
        <dbReference type="Pfam" id="PF01694"/>
    </source>
</evidence>
<protein>
    <recommendedName>
        <fullName evidence="10">RHOMBOID-like protein</fullName>
        <ecNumber evidence="10">3.4.21.105</ecNumber>
    </recommendedName>
</protein>
<dbReference type="Pfam" id="PF01694">
    <property type="entry name" value="Rhomboid"/>
    <property type="match status" value="1"/>
</dbReference>
<dbReference type="Gene3D" id="1.20.1540.10">
    <property type="entry name" value="Rhomboid-like"/>
    <property type="match status" value="1"/>
</dbReference>
<keyword evidence="6 10" id="KW-0378">Hydrolase</keyword>
<feature type="transmembrane region" description="Helical" evidence="10">
    <location>
        <begin position="206"/>
        <end position="225"/>
    </location>
</feature>
<evidence type="ECO:0000313" key="14">
    <source>
        <dbReference type="Proteomes" id="UP001497522"/>
    </source>
</evidence>
<evidence type="ECO:0000256" key="5">
    <source>
        <dbReference type="ARBA" id="ARBA00022692"/>
    </source>
</evidence>
<feature type="region of interest" description="Disordered" evidence="11">
    <location>
        <begin position="1"/>
        <end position="45"/>
    </location>
</feature>
<dbReference type="InterPro" id="IPR035952">
    <property type="entry name" value="Rhomboid-like_sf"/>
</dbReference>
<feature type="transmembrane region" description="Helical" evidence="10">
    <location>
        <begin position="262"/>
        <end position="282"/>
    </location>
</feature>
<comment type="catalytic activity">
    <reaction evidence="1 10">
        <text>Cleaves type-1 transmembrane domains using a catalytic dyad composed of serine and histidine that are contributed by different transmembrane domains.</text>
        <dbReference type="EC" id="3.4.21.105"/>
    </reaction>
</comment>
<keyword evidence="14" id="KW-1185">Reference proteome</keyword>
<evidence type="ECO:0000256" key="2">
    <source>
        <dbReference type="ARBA" id="ARBA00004141"/>
    </source>
</evidence>
<dbReference type="InterPro" id="IPR022764">
    <property type="entry name" value="Peptidase_S54_rhomboid_dom"/>
</dbReference>
<accession>A0ABP1BWJ5</accession>
<evidence type="ECO:0000256" key="11">
    <source>
        <dbReference type="SAM" id="MobiDB-lite"/>
    </source>
</evidence>
<keyword evidence="5 10" id="KW-0812">Transmembrane</keyword>
<evidence type="ECO:0000256" key="3">
    <source>
        <dbReference type="ARBA" id="ARBA00009045"/>
    </source>
</evidence>
<keyword evidence="7 10" id="KW-0720">Serine protease</keyword>
<evidence type="ECO:0000313" key="13">
    <source>
        <dbReference type="EMBL" id="CAK9880794.1"/>
    </source>
</evidence>
<reference evidence="13" key="1">
    <citation type="submission" date="2024-03" db="EMBL/GenBank/DDBJ databases">
        <authorList>
            <consortium name="ELIXIR-Norway"/>
            <consortium name="Elixir Norway"/>
        </authorList>
    </citation>
    <scope>NUCLEOTIDE SEQUENCE</scope>
</reference>
<keyword evidence="8 10" id="KW-1133">Transmembrane helix</keyword>
<dbReference type="Proteomes" id="UP001497522">
    <property type="component" value="Chromosome 8"/>
</dbReference>
<keyword evidence="4 10" id="KW-0645">Protease</keyword>
<feature type="transmembrane region" description="Helical" evidence="10">
    <location>
        <begin position="149"/>
        <end position="170"/>
    </location>
</feature>
<name>A0ABP1BWJ5_9BRYO</name>
<evidence type="ECO:0000256" key="9">
    <source>
        <dbReference type="ARBA" id="ARBA00023136"/>
    </source>
</evidence>
<organism evidence="13 14">
    <name type="scientific">Sphagnum jensenii</name>
    <dbReference type="NCBI Taxonomy" id="128206"/>
    <lineage>
        <taxon>Eukaryota</taxon>
        <taxon>Viridiplantae</taxon>
        <taxon>Streptophyta</taxon>
        <taxon>Embryophyta</taxon>
        <taxon>Bryophyta</taxon>
        <taxon>Sphagnophytina</taxon>
        <taxon>Sphagnopsida</taxon>
        <taxon>Sphagnales</taxon>
        <taxon>Sphagnaceae</taxon>
        <taxon>Sphagnum</taxon>
    </lineage>
</organism>
<dbReference type="PANTHER" id="PTHR22936">
    <property type="entry name" value="RHOMBOID-RELATED"/>
    <property type="match status" value="1"/>
</dbReference>